<dbReference type="RefSeq" id="WP_161111411.1">
    <property type="nucleotide sequence ID" value="NZ_WWHY01000001.1"/>
</dbReference>
<gene>
    <name evidence="6" type="ORF">GTW20_18100</name>
</gene>
<dbReference type="SUPFAM" id="SSF52540">
    <property type="entry name" value="P-loop containing nucleoside triphosphate hydrolases"/>
    <property type="match status" value="2"/>
</dbReference>
<dbReference type="Pfam" id="PF00005">
    <property type="entry name" value="ABC_tran"/>
    <property type="match status" value="2"/>
</dbReference>
<dbReference type="GO" id="GO:0055085">
    <property type="term" value="P:transmembrane transport"/>
    <property type="evidence" value="ECO:0007669"/>
    <property type="project" value="UniProtKB-ARBA"/>
</dbReference>
<evidence type="ECO:0000256" key="3">
    <source>
        <dbReference type="ARBA" id="ARBA00022741"/>
    </source>
</evidence>
<sequence length="741" mass="80689">MSIDTAEATENTTDEPTSEVPVLEVTDLNVTFQGLGGNPDVHAVRGVSYAVHRGEVLGIVGESGSGKSVSSMAAMGLLPDHAVITGSVRLHGEEILGKKDKEMARKRGKVISMVFQDPLSGLTPVYTVGDQLAEAVLVHDPKAGKDKARARAIELLSLVGIPRPEERYRSFPHEFSGGMRQRVMIAMAMANDPDVIICDEPTTALDVTIQAQILDLLRTAQRETGAAIVMITHDLGVVAGFVDRLLVMYAGRPVEIGDVDEIYYKSRMPYTMGLLGAVPRMDQERQGALVPIKGNPPSLSALPPGCPFAPRCPIAQPECELAEPELLTIGGQPSAERIRELALAHEDASAGAREKDPEERIHDTGVRRAACIRSGEIDTNDWTARDIYPVPEIPEVEASSQAREDRAEMLRVDDLIKHHPLMKGAVFKRRVGTVYAVDGVGFDIREGETLALVGESGCGKSSTLMEIMGLEKPQRGTIEVMGKSTATLGKRDRFALRRDMQIVFQDPMSSLDPRMPVFDIIAEPLRAHDVPAAEVVERVYELIRLVGLNTEHATRFPSEFSGGQRQRIGIARALALEPKLLVLDEPVSALDVSIQAGVVNLLEELQAKLGLAYLFVAHDLSVVRHIADRVAVMYLGKIVEIGDTTSIYTRPAHPYTQALLSAIPIPDPEKERARTHIVLDGDLPSPANPPSGCRFRTRCQKFITLSDSERERCVSDEPTIQPTNGGDQGTACHYAERLTVS</sequence>
<dbReference type="NCBIfam" id="NF007739">
    <property type="entry name" value="PRK10419.1"/>
    <property type="match status" value="2"/>
</dbReference>
<evidence type="ECO:0000313" key="7">
    <source>
        <dbReference type="Proteomes" id="UP000467124"/>
    </source>
</evidence>
<feature type="domain" description="ABC transporter" evidence="5">
    <location>
        <begin position="410"/>
        <end position="660"/>
    </location>
</feature>
<proteinExistence type="inferred from homology"/>
<dbReference type="Pfam" id="PF08352">
    <property type="entry name" value="oligo_HPY"/>
    <property type="match status" value="2"/>
</dbReference>
<dbReference type="PROSITE" id="PS50893">
    <property type="entry name" value="ABC_TRANSPORTER_2"/>
    <property type="match status" value="2"/>
</dbReference>
<reference evidence="6 7" key="1">
    <citation type="journal article" date="2019" name="Nat. Commun.">
        <title>The antimicrobial potential of Streptomyces from insect microbiomes.</title>
        <authorList>
            <person name="Chevrette M.G."/>
            <person name="Carlson C.M."/>
            <person name="Ortega H.E."/>
            <person name="Thomas C."/>
            <person name="Ananiev G.E."/>
            <person name="Barns K.J."/>
            <person name="Book A.J."/>
            <person name="Cagnazzo J."/>
            <person name="Carlos C."/>
            <person name="Flanigan W."/>
            <person name="Grubbs K.J."/>
            <person name="Horn H.A."/>
            <person name="Hoffmann F.M."/>
            <person name="Klassen J.L."/>
            <person name="Knack J.J."/>
            <person name="Lewin G.R."/>
            <person name="McDonald B.R."/>
            <person name="Muller L."/>
            <person name="Melo W.G.P."/>
            <person name="Pinto-Tomas A.A."/>
            <person name="Schmitz A."/>
            <person name="Wendt-Pienkowski E."/>
            <person name="Wildman S."/>
            <person name="Zhao M."/>
            <person name="Zhang F."/>
            <person name="Bugni T.S."/>
            <person name="Andes D.R."/>
            <person name="Pupo M.T."/>
            <person name="Currie C.R."/>
        </authorList>
    </citation>
    <scope>NUCLEOTIDE SEQUENCE [LARGE SCALE GENOMIC DNA]</scope>
    <source>
        <strain evidence="6 7">SID5840</strain>
    </source>
</reference>
<dbReference type="PANTHER" id="PTHR43776">
    <property type="entry name" value="TRANSPORT ATP-BINDING PROTEIN"/>
    <property type="match status" value="1"/>
</dbReference>
<keyword evidence="3" id="KW-0547">Nucleotide-binding</keyword>
<dbReference type="SMART" id="SM00382">
    <property type="entry name" value="AAA"/>
    <property type="match status" value="2"/>
</dbReference>
<dbReference type="CDD" id="cd03257">
    <property type="entry name" value="ABC_NikE_OppD_transporters"/>
    <property type="match status" value="2"/>
</dbReference>
<dbReference type="InterPro" id="IPR017871">
    <property type="entry name" value="ABC_transporter-like_CS"/>
</dbReference>
<dbReference type="AlphaFoldDB" id="A0A7K2IVZ0"/>
<organism evidence="6 7">
    <name type="scientific">Nocardiopsis alba</name>
    <dbReference type="NCBI Taxonomy" id="53437"/>
    <lineage>
        <taxon>Bacteria</taxon>
        <taxon>Bacillati</taxon>
        <taxon>Actinomycetota</taxon>
        <taxon>Actinomycetes</taxon>
        <taxon>Streptosporangiales</taxon>
        <taxon>Nocardiopsidaceae</taxon>
        <taxon>Nocardiopsis</taxon>
    </lineage>
</organism>
<feature type="domain" description="ABC transporter" evidence="5">
    <location>
        <begin position="23"/>
        <end position="275"/>
    </location>
</feature>
<dbReference type="PROSITE" id="PS00211">
    <property type="entry name" value="ABC_TRANSPORTER_1"/>
    <property type="match status" value="2"/>
</dbReference>
<name>A0A7K2IVZ0_9ACTN</name>
<dbReference type="InterPro" id="IPR003593">
    <property type="entry name" value="AAA+_ATPase"/>
</dbReference>
<protein>
    <submittedName>
        <fullName evidence="6">Dipeptide ABC transporter ATP-binding protein</fullName>
    </submittedName>
</protein>
<dbReference type="InterPro" id="IPR003439">
    <property type="entry name" value="ABC_transporter-like_ATP-bd"/>
</dbReference>
<evidence type="ECO:0000256" key="4">
    <source>
        <dbReference type="ARBA" id="ARBA00022840"/>
    </source>
</evidence>
<dbReference type="NCBIfam" id="TIGR01727">
    <property type="entry name" value="oligo_HPY"/>
    <property type="match status" value="2"/>
</dbReference>
<dbReference type="EMBL" id="WWHY01000001">
    <property type="protein sequence ID" value="MYR34113.1"/>
    <property type="molecule type" value="Genomic_DNA"/>
</dbReference>
<evidence type="ECO:0000256" key="2">
    <source>
        <dbReference type="ARBA" id="ARBA00022448"/>
    </source>
</evidence>
<dbReference type="FunFam" id="3.40.50.300:FF:000016">
    <property type="entry name" value="Oligopeptide ABC transporter ATP-binding component"/>
    <property type="match status" value="2"/>
</dbReference>
<comment type="similarity">
    <text evidence="1">Belongs to the ABC transporter superfamily.</text>
</comment>
<comment type="caution">
    <text evidence="6">The sequence shown here is derived from an EMBL/GenBank/DDBJ whole genome shotgun (WGS) entry which is preliminary data.</text>
</comment>
<dbReference type="Gene3D" id="3.40.50.300">
    <property type="entry name" value="P-loop containing nucleotide triphosphate hydrolases"/>
    <property type="match status" value="2"/>
</dbReference>
<keyword evidence="4 6" id="KW-0067">ATP-binding</keyword>
<dbReference type="GO" id="GO:0005524">
    <property type="term" value="F:ATP binding"/>
    <property type="evidence" value="ECO:0007669"/>
    <property type="project" value="UniProtKB-KW"/>
</dbReference>
<dbReference type="InterPro" id="IPR013563">
    <property type="entry name" value="Oligopep_ABC_C"/>
</dbReference>
<evidence type="ECO:0000256" key="1">
    <source>
        <dbReference type="ARBA" id="ARBA00005417"/>
    </source>
</evidence>
<dbReference type="NCBIfam" id="NF008453">
    <property type="entry name" value="PRK11308.1"/>
    <property type="match status" value="2"/>
</dbReference>
<accession>A0A7K2IVZ0</accession>
<dbReference type="PANTHER" id="PTHR43776:SF7">
    <property type="entry name" value="D,D-DIPEPTIDE TRANSPORT ATP-BINDING PROTEIN DDPF-RELATED"/>
    <property type="match status" value="1"/>
</dbReference>
<keyword evidence="2" id="KW-0813">Transport</keyword>
<dbReference type="InterPro" id="IPR027417">
    <property type="entry name" value="P-loop_NTPase"/>
</dbReference>
<evidence type="ECO:0000313" key="6">
    <source>
        <dbReference type="EMBL" id="MYR34113.1"/>
    </source>
</evidence>
<dbReference type="GO" id="GO:0016887">
    <property type="term" value="F:ATP hydrolysis activity"/>
    <property type="evidence" value="ECO:0007669"/>
    <property type="project" value="InterPro"/>
</dbReference>
<evidence type="ECO:0000259" key="5">
    <source>
        <dbReference type="PROSITE" id="PS50893"/>
    </source>
</evidence>
<dbReference type="GO" id="GO:0015833">
    <property type="term" value="P:peptide transport"/>
    <property type="evidence" value="ECO:0007669"/>
    <property type="project" value="InterPro"/>
</dbReference>
<dbReference type="InterPro" id="IPR050319">
    <property type="entry name" value="ABC_transp_ATP-bind"/>
</dbReference>
<dbReference type="Proteomes" id="UP000467124">
    <property type="component" value="Unassembled WGS sequence"/>
</dbReference>